<dbReference type="GO" id="GO:0004553">
    <property type="term" value="F:hydrolase activity, hydrolyzing O-glycosyl compounds"/>
    <property type="evidence" value="ECO:0007669"/>
    <property type="project" value="InterPro"/>
</dbReference>
<dbReference type="AlphaFoldDB" id="A0A974P448"/>
<protein>
    <recommendedName>
        <fullName evidence="4">Glycoside hydrolase family 3 C-terminal domain-containing protein</fullName>
    </recommendedName>
</protein>
<dbReference type="GO" id="GO:0005975">
    <property type="term" value="P:carbohydrate metabolic process"/>
    <property type="evidence" value="ECO:0007669"/>
    <property type="project" value="InterPro"/>
</dbReference>
<organism evidence="3">
    <name type="scientific">Phenylobacterium glaciei</name>
    <dbReference type="NCBI Taxonomy" id="2803784"/>
    <lineage>
        <taxon>Bacteria</taxon>
        <taxon>Pseudomonadati</taxon>
        <taxon>Pseudomonadota</taxon>
        <taxon>Alphaproteobacteria</taxon>
        <taxon>Caulobacterales</taxon>
        <taxon>Caulobacteraceae</taxon>
        <taxon>Phenylobacterium</taxon>
    </lineage>
</organism>
<name>A0A974P448_9CAUL</name>
<accession>A0A974P448</accession>
<evidence type="ECO:0000313" key="3">
    <source>
        <dbReference type="EMBL" id="QQZ50856.1"/>
    </source>
</evidence>
<sequence>MAGLDQESGEQLDKQVYFGAPLKEAVEQGGALRAPDRHGPPHPAQPVRQGVFDNPTARRETDYEANAKLAQTAAEAGTVLLKNDGVLPLAASIRKIAVIGAHADKG</sequence>
<dbReference type="Gene3D" id="3.40.50.1700">
    <property type="entry name" value="Glycoside hydrolase family 3 C-terminal domain"/>
    <property type="match status" value="1"/>
</dbReference>
<evidence type="ECO:0008006" key="4">
    <source>
        <dbReference type="Google" id="ProtNLM"/>
    </source>
</evidence>
<gene>
    <name evidence="3" type="ORF">JKL49_06090</name>
</gene>
<reference evidence="3" key="1">
    <citation type="submission" date="2021-01" db="EMBL/GenBank/DDBJ databases">
        <title>Genome sequence of Phenylobacterium sp. 20VBR1 isolated from a valley glaceir, Ny-Alesund, Svalbard.</title>
        <authorList>
            <person name="Thomas F.A."/>
            <person name="Krishnan K.P."/>
            <person name="Sinha R.K."/>
        </authorList>
    </citation>
    <scope>NUCLEOTIDE SEQUENCE</scope>
    <source>
        <strain evidence="3">20VBR1</strain>
    </source>
</reference>
<dbReference type="InterPro" id="IPR036881">
    <property type="entry name" value="Glyco_hydro_3_C_sf"/>
</dbReference>
<dbReference type="SUPFAM" id="SSF52279">
    <property type="entry name" value="Beta-D-glucan exohydrolase, C-terminal domain"/>
    <property type="match status" value="1"/>
</dbReference>
<dbReference type="InterPro" id="IPR036962">
    <property type="entry name" value="Glyco_hydro_3_N_sf"/>
</dbReference>
<evidence type="ECO:0000256" key="1">
    <source>
        <dbReference type="ARBA" id="ARBA00022801"/>
    </source>
</evidence>
<keyword evidence="1" id="KW-0378">Hydrolase</keyword>
<dbReference type="EMBL" id="CP068570">
    <property type="protein sequence ID" value="QQZ50856.1"/>
    <property type="molecule type" value="Genomic_DNA"/>
</dbReference>
<dbReference type="Gene3D" id="3.20.20.300">
    <property type="entry name" value="Glycoside hydrolase, family 3, N-terminal domain"/>
    <property type="match status" value="1"/>
</dbReference>
<feature type="region of interest" description="Disordered" evidence="2">
    <location>
        <begin position="27"/>
        <end position="60"/>
    </location>
</feature>
<proteinExistence type="predicted"/>
<evidence type="ECO:0000256" key="2">
    <source>
        <dbReference type="SAM" id="MobiDB-lite"/>
    </source>
</evidence>